<comment type="caution">
    <text evidence="2">The sequence shown here is derived from an EMBL/GenBank/DDBJ whole genome shotgun (WGS) entry which is preliminary data.</text>
</comment>
<dbReference type="GO" id="GO:0003676">
    <property type="term" value="F:nucleic acid binding"/>
    <property type="evidence" value="ECO:0007669"/>
    <property type="project" value="InterPro"/>
</dbReference>
<name>A0AAN8LH25_9TELE</name>
<sequence>MTSRCTYLDLLESLDADAFLMSLRRFIARRGKPFELLSDNGTNFVGGDLELREAFKAMAPHLKEQLAEQRISFRFKPPSALVECGKEVKSVKPALKVILKEQTVTEIVPHTVLTEVEGILNVKPLGYIADVANPDPVTPSLLLMGRYDASLPQVLYDSSNILGKRRWRHSQVLADHFWSQFVRYYLPSLQERPKWRKDGRELTVDQVVLIVDPHLPRALWAVGKVTHTYPGADGHIRTAAIQVKGRTYLRPVTHLVQLPAILDDDAEEPVTKNRLPIWLECRSRHSGRLCKKACHFKNSVMTSQLSQTG</sequence>
<proteinExistence type="predicted"/>
<gene>
    <name evidence="2" type="ORF">J4Q44_G00234750</name>
</gene>
<organism evidence="2 3">
    <name type="scientific">Coregonus suidteri</name>
    <dbReference type="NCBI Taxonomy" id="861788"/>
    <lineage>
        <taxon>Eukaryota</taxon>
        <taxon>Metazoa</taxon>
        <taxon>Chordata</taxon>
        <taxon>Craniata</taxon>
        <taxon>Vertebrata</taxon>
        <taxon>Euteleostomi</taxon>
        <taxon>Actinopterygii</taxon>
        <taxon>Neopterygii</taxon>
        <taxon>Teleostei</taxon>
        <taxon>Protacanthopterygii</taxon>
        <taxon>Salmoniformes</taxon>
        <taxon>Salmonidae</taxon>
        <taxon>Coregoninae</taxon>
        <taxon>Coregonus</taxon>
    </lineage>
</organism>
<feature type="domain" description="DUF5641" evidence="1">
    <location>
        <begin position="165"/>
        <end position="258"/>
    </location>
</feature>
<dbReference type="AlphaFoldDB" id="A0AAN8LH25"/>
<reference evidence="2 3" key="1">
    <citation type="submission" date="2021-04" db="EMBL/GenBank/DDBJ databases">
        <authorList>
            <person name="De Guttry C."/>
            <person name="Zahm M."/>
            <person name="Klopp C."/>
            <person name="Cabau C."/>
            <person name="Louis A."/>
            <person name="Berthelot C."/>
            <person name="Parey E."/>
            <person name="Roest Crollius H."/>
            <person name="Montfort J."/>
            <person name="Robinson-Rechavi M."/>
            <person name="Bucao C."/>
            <person name="Bouchez O."/>
            <person name="Gislard M."/>
            <person name="Lluch J."/>
            <person name="Milhes M."/>
            <person name="Lampietro C."/>
            <person name="Lopez Roques C."/>
            <person name="Donnadieu C."/>
            <person name="Braasch I."/>
            <person name="Desvignes T."/>
            <person name="Postlethwait J."/>
            <person name="Bobe J."/>
            <person name="Wedekind C."/>
            <person name="Guiguen Y."/>
        </authorList>
    </citation>
    <scope>NUCLEOTIDE SEQUENCE [LARGE SCALE GENOMIC DNA]</scope>
    <source>
        <strain evidence="2">Cs_M1</strain>
        <tissue evidence="2">Blood</tissue>
    </source>
</reference>
<dbReference type="InterPro" id="IPR012337">
    <property type="entry name" value="RNaseH-like_sf"/>
</dbReference>
<dbReference type="PANTHER" id="PTHR47331">
    <property type="entry name" value="PHD-TYPE DOMAIN-CONTAINING PROTEIN"/>
    <property type="match status" value="1"/>
</dbReference>
<dbReference type="PANTHER" id="PTHR47331:SF1">
    <property type="entry name" value="GAG-LIKE PROTEIN"/>
    <property type="match status" value="1"/>
</dbReference>
<dbReference type="SUPFAM" id="SSF53098">
    <property type="entry name" value="Ribonuclease H-like"/>
    <property type="match status" value="1"/>
</dbReference>
<evidence type="ECO:0000259" key="1">
    <source>
        <dbReference type="Pfam" id="PF18701"/>
    </source>
</evidence>
<keyword evidence="3" id="KW-1185">Reference proteome</keyword>
<protein>
    <recommendedName>
        <fullName evidence="1">DUF5641 domain-containing protein</fullName>
    </recommendedName>
</protein>
<dbReference type="Proteomes" id="UP001356427">
    <property type="component" value="Unassembled WGS sequence"/>
</dbReference>
<dbReference type="EMBL" id="JAGTTL010000021">
    <property type="protein sequence ID" value="KAK6306550.1"/>
    <property type="molecule type" value="Genomic_DNA"/>
</dbReference>
<evidence type="ECO:0000313" key="2">
    <source>
        <dbReference type="EMBL" id="KAK6306550.1"/>
    </source>
</evidence>
<dbReference type="Pfam" id="PF18701">
    <property type="entry name" value="DUF5641"/>
    <property type="match status" value="1"/>
</dbReference>
<accession>A0AAN8LH25</accession>
<dbReference type="Gene3D" id="3.30.420.10">
    <property type="entry name" value="Ribonuclease H-like superfamily/Ribonuclease H"/>
    <property type="match status" value="1"/>
</dbReference>
<evidence type="ECO:0000313" key="3">
    <source>
        <dbReference type="Proteomes" id="UP001356427"/>
    </source>
</evidence>
<dbReference type="InterPro" id="IPR040676">
    <property type="entry name" value="DUF5641"/>
</dbReference>
<dbReference type="InterPro" id="IPR036397">
    <property type="entry name" value="RNaseH_sf"/>
</dbReference>